<dbReference type="OrthoDB" id="7510573at2"/>
<reference evidence="2 3" key="1">
    <citation type="journal article" date="2012" name="Int. J. Syst. Evol. Microbiol.">
        <title>Vibrio caribbeanicus sp. nov., isolated from the marine sponge Scleritoderma cyanea.</title>
        <authorList>
            <person name="Hoffmann M."/>
            <person name="Monday S.R."/>
            <person name="Allard M.W."/>
            <person name="Strain E.A."/>
            <person name="Whittaker P."/>
            <person name="Naum M."/>
            <person name="McCarthy P.J."/>
            <person name="Lopez J.V."/>
            <person name="Fischer M."/>
            <person name="Brown E.W."/>
        </authorList>
    </citation>
    <scope>NUCLEOTIDE SEQUENCE [LARGE SCALE GENOMIC DNA]</scope>
    <source>
        <strain evidence="2 3">LMG 20546</strain>
    </source>
</reference>
<dbReference type="PANTHER" id="PTHR21180:SF32">
    <property type="entry name" value="ENDONUCLEASE_EXONUCLEASE_PHOSPHATASE FAMILY DOMAIN-CONTAINING PROTEIN 1"/>
    <property type="match status" value="1"/>
</dbReference>
<evidence type="ECO:0000313" key="2">
    <source>
        <dbReference type="EMBL" id="EGA63883.1"/>
    </source>
</evidence>
<keyword evidence="3" id="KW-1185">Reference proteome</keyword>
<accession>E8LZJ8</accession>
<dbReference type="STRING" id="945543.VIBR0546_02289"/>
<dbReference type="Gene3D" id="1.10.150.280">
    <property type="entry name" value="AF1531-like domain"/>
    <property type="match status" value="1"/>
</dbReference>
<feature type="chain" id="PRO_5003227553" evidence="1">
    <location>
        <begin position="21"/>
        <end position="97"/>
    </location>
</feature>
<dbReference type="InterPro" id="IPR051675">
    <property type="entry name" value="Endo/Exo/Phosphatase_dom_1"/>
</dbReference>
<dbReference type="EMBL" id="AEVS01000104">
    <property type="protein sequence ID" value="EGA63883.1"/>
    <property type="molecule type" value="Genomic_DNA"/>
</dbReference>
<dbReference type="Proteomes" id="UP000004371">
    <property type="component" value="Unassembled WGS sequence"/>
</dbReference>
<dbReference type="SUPFAM" id="SSF47781">
    <property type="entry name" value="RuvA domain 2-like"/>
    <property type="match status" value="1"/>
</dbReference>
<evidence type="ECO:0000313" key="3">
    <source>
        <dbReference type="Proteomes" id="UP000004371"/>
    </source>
</evidence>
<evidence type="ECO:0000256" key="1">
    <source>
        <dbReference type="SAM" id="SignalP"/>
    </source>
</evidence>
<proteinExistence type="predicted"/>
<name>E8LZJ8_9VIBR</name>
<sequence>MLKKLVLATLLLCFNPYTFAEEGKVDPQYQGIEITVNINQASAEEIADLLIGIGLQKAQAIVEYRQQNGEFKSADELAKVKGIGTAIVDKNRERILL</sequence>
<keyword evidence="1" id="KW-0732">Signal</keyword>
<dbReference type="AlphaFoldDB" id="E8LZJ8"/>
<dbReference type="GO" id="GO:0015627">
    <property type="term" value="C:type II protein secretion system complex"/>
    <property type="evidence" value="ECO:0007669"/>
    <property type="project" value="TreeGrafter"/>
</dbReference>
<comment type="caution">
    <text evidence="2">The sequence shown here is derived from an EMBL/GenBank/DDBJ whole genome shotgun (WGS) entry which is preliminary data.</text>
</comment>
<dbReference type="NCBIfam" id="TIGR00426">
    <property type="entry name" value="competence protein ComEA helix-hairpin-helix repeat region"/>
    <property type="match status" value="1"/>
</dbReference>
<dbReference type="Pfam" id="PF12836">
    <property type="entry name" value="HHH_3"/>
    <property type="match status" value="1"/>
</dbReference>
<feature type="signal peptide" evidence="1">
    <location>
        <begin position="1"/>
        <end position="20"/>
    </location>
</feature>
<gene>
    <name evidence="2" type="ORF">VIBR0546_02289</name>
</gene>
<dbReference type="PANTHER" id="PTHR21180">
    <property type="entry name" value="ENDONUCLEASE/EXONUCLEASE/PHOSPHATASE FAMILY DOMAIN-CONTAINING PROTEIN 1"/>
    <property type="match status" value="1"/>
</dbReference>
<dbReference type="InterPro" id="IPR004509">
    <property type="entry name" value="Competence_ComEA_HhH"/>
</dbReference>
<dbReference type="RefSeq" id="WP_006881267.1">
    <property type="nucleotide sequence ID" value="NZ_AEVS01000104.1"/>
</dbReference>
<dbReference type="GO" id="GO:0015628">
    <property type="term" value="P:protein secretion by the type II secretion system"/>
    <property type="evidence" value="ECO:0007669"/>
    <property type="project" value="TreeGrafter"/>
</dbReference>
<protein>
    <submittedName>
        <fullName evidence="2">DNA uptake protein</fullName>
    </submittedName>
</protein>
<dbReference type="InterPro" id="IPR010994">
    <property type="entry name" value="RuvA_2-like"/>
</dbReference>
<dbReference type="eggNOG" id="COG1555">
    <property type="taxonomic scope" value="Bacteria"/>
</dbReference>
<organism evidence="2 3">
    <name type="scientific">Vibrio brasiliensis LMG 20546</name>
    <dbReference type="NCBI Taxonomy" id="945543"/>
    <lineage>
        <taxon>Bacteria</taxon>
        <taxon>Pseudomonadati</taxon>
        <taxon>Pseudomonadota</taxon>
        <taxon>Gammaproteobacteria</taxon>
        <taxon>Vibrionales</taxon>
        <taxon>Vibrionaceae</taxon>
        <taxon>Vibrio</taxon>
        <taxon>Vibrio oreintalis group</taxon>
    </lineage>
</organism>